<feature type="coiled-coil region" evidence="1">
    <location>
        <begin position="112"/>
        <end position="143"/>
    </location>
</feature>
<evidence type="ECO:0000256" key="3">
    <source>
        <dbReference type="SAM" id="Phobius"/>
    </source>
</evidence>
<dbReference type="HOGENOM" id="CLU_1180019_0_0_1"/>
<keyword evidence="3" id="KW-1133">Transmembrane helix</keyword>
<name>A0A074ZR36_AURSE</name>
<keyword evidence="3" id="KW-0812">Transmembrane</keyword>
<dbReference type="Proteomes" id="UP000030641">
    <property type="component" value="Unassembled WGS sequence"/>
</dbReference>
<feature type="region of interest" description="Disordered" evidence="2">
    <location>
        <begin position="44"/>
        <end position="65"/>
    </location>
</feature>
<dbReference type="AlphaFoldDB" id="A0A074ZR36"/>
<keyword evidence="5" id="KW-1185">Reference proteome</keyword>
<evidence type="ECO:0000256" key="1">
    <source>
        <dbReference type="SAM" id="Coils"/>
    </source>
</evidence>
<dbReference type="GeneID" id="25362895"/>
<organism evidence="4 5">
    <name type="scientific">Aureobasidium subglaciale (strain EXF-2481)</name>
    <name type="common">Aureobasidium pullulans var. subglaciale</name>
    <dbReference type="NCBI Taxonomy" id="1043005"/>
    <lineage>
        <taxon>Eukaryota</taxon>
        <taxon>Fungi</taxon>
        <taxon>Dikarya</taxon>
        <taxon>Ascomycota</taxon>
        <taxon>Pezizomycotina</taxon>
        <taxon>Dothideomycetes</taxon>
        <taxon>Dothideomycetidae</taxon>
        <taxon>Dothideales</taxon>
        <taxon>Saccotheciaceae</taxon>
        <taxon>Aureobasidium</taxon>
    </lineage>
</organism>
<keyword evidence="1" id="KW-0175">Coiled coil</keyword>
<proteinExistence type="predicted"/>
<keyword evidence="3" id="KW-0472">Membrane</keyword>
<dbReference type="InParanoid" id="A0A074ZR36"/>
<sequence length="235" mass="27042">MFARQIPSMMLRNSLRAKLPVFRPLSTFKPSPFTWSPRMSLLSASNGSSTTSRKQFRHTYGSCKETRVRKQTQQQMLEDIYRLRRLGGFHKRPSATTVQAIEDMCRVIDQTIEEMNRTNDRIIQKIEQLIDETNRLIAKLSAHSTEYDPITRVIRSFLLHIALLPWFMHMSMSIILVPLAIYLFGPENKYGPLEIVPAETLRTVPIETSQTTCDSGRVTEVGEEVFLFEDDATSN</sequence>
<gene>
    <name evidence="4" type="ORF">AUEXF2481DRAFT_25031</name>
</gene>
<feature type="compositionally biased region" description="Polar residues" evidence="2">
    <location>
        <begin position="44"/>
        <end position="53"/>
    </location>
</feature>
<accession>A0A074ZR36</accession>
<dbReference type="EMBL" id="KL584749">
    <property type="protein sequence ID" value="KER00742.1"/>
    <property type="molecule type" value="Genomic_DNA"/>
</dbReference>
<dbReference type="RefSeq" id="XP_013349256.1">
    <property type="nucleotide sequence ID" value="XM_013493802.1"/>
</dbReference>
<reference evidence="4 5" key="1">
    <citation type="journal article" date="2014" name="BMC Genomics">
        <title>Genome sequencing of four Aureobasidium pullulans varieties: biotechnological potential, stress tolerance, and description of new species.</title>
        <authorList>
            <person name="Gostin Ar C."/>
            <person name="Ohm R.A."/>
            <person name="Kogej T."/>
            <person name="Sonjak S."/>
            <person name="Turk M."/>
            <person name="Zajc J."/>
            <person name="Zalar P."/>
            <person name="Grube M."/>
            <person name="Sun H."/>
            <person name="Han J."/>
            <person name="Sharma A."/>
            <person name="Chiniquy J."/>
            <person name="Ngan C.Y."/>
            <person name="Lipzen A."/>
            <person name="Barry K."/>
            <person name="Grigoriev I.V."/>
            <person name="Gunde-Cimerman N."/>
        </authorList>
    </citation>
    <scope>NUCLEOTIDE SEQUENCE [LARGE SCALE GENOMIC DNA]</scope>
    <source>
        <strain evidence="4 5">EXF-2481</strain>
    </source>
</reference>
<evidence type="ECO:0000256" key="2">
    <source>
        <dbReference type="SAM" id="MobiDB-lite"/>
    </source>
</evidence>
<feature type="transmembrane region" description="Helical" evidence="3">
    <location>
        <begin position="157"/>
        <end position="184"/>
    </location>
</feature>
<evidence type="ECO:0000313" key="4">
    <source>
        <dbReference type="EMBL" id="KER00742.1"/>
    </source>
</evidence>
<evidence type="ECO:0000313" key="5">
    <source>
        <dbReference type="Proteomes" id="UP000030641"/>
    </source>
</evidence>
<protein>
    <submittedName>
        <fullName evidence="4">Uncharacterized protein</fullName>
    </submittedName>
</protein>